<accession>A0ABU5T634</accession>
<feature type="signal peptide" evidence="1">
    <location>
        <begin position="1"/>
        <end position="27"/>
    </location>
</feature>
<reference evidence="3 4" key="1">
    <citation type="submission" date="2023-12" db="EMBL/GenBank/DDBJ databases">
        <title>Sinomonas terricola sp. nov, isolated from litchi orchard soil in Guangdong, PR China.</title>
        <authorList>
            <person name="Jiaxin W."/>
            <person name="Yang Z."/>
            <person name="Honghui Z."/>
        </authorList>
    </citation>
    <scope>NUCLEOTIDE SEQUENCE [LARGE SCALE GENOMIC DNA]</scope>
    <source>
        <strain evidence="3 4">JGH33</strain>
    </source>
</reference>
<dbReference type="RefSeq" id="WP_323278972.1">
    <property type="nucleotide sequence ID" value="NZ_JAYGGQ010000006.1"/>
</dbReference>
<evidence type="ECO:0000313" key="4">
    <source>
        <dbReference type="Proteomes" id="UP001304769"/>
    </source>
</evidence>
<gene>
    <name evidence="3" type="ORF">SPF06_10345</name>
</gene>
<dbReference type="PANTHER" id="PTHR30290:SF65">
    <property type="entry name" value="MONOACYL PHOSPHATIDYLINOSITOL TETRAMANNOSIDE-BINDING PROTEIN LPQW-RELATED"/>
    <property type="match status" value="1"/>
</dbReference>
<protein>
    <submittedName>
        <fullName evidence="3">ABC transporter substrate-binding protein</fullName>
    </submittedName>
</protein>
<proteinExistence type="predicted"/>
<comment type="caution">
    <text evidence="3">The sequence shown here is derived from an EMBL/GenBank/DDBJ whole genome shotgun (WGS) entry which is preliminary data.</text>
</comment>
<dbReference type="Proteomes" id="UP001304769">
    <property type="component" value="Unassembled WGS sequence"/>
</dbReference>
<dbReference type="InterPro" id="IPR000914">
    <property type="entry name" value="SBP_5_dom"/>
</dbReference>
<dbReference type="PANTHER" id="PTHR30290">
    <property type="entry name" value="PERIPLASMIC BINDING COMPONENT OF ABC TRANSPORTER"/>
    <property type="match status" value="1"/>
</dbReference>
<evidence type="ECO:0000313" key="3">
    <source>
        <dbReference type="EMBL" id="MEA5455119.1"/>
    </source>
</evidence>
<dbReference type="Gene3D" id="3.40.190.10">
    <property type="entry name" value="Periplasmic binding protein-like II"/>
    <property type="match status" value="1"/>
</dbReference>
<dbReference type="PROSITE" id="PS51257">
    <property type="entry name" value="PROKAR_LIPOPROTEIN"/>
    <property type="match status" value="1"/>
</dbReference>
<keyword evidence="1" id="KW-0732">Signal</keyword>
<sequence length="503" mass="52742">MNHVRRRATMTGALMLASALALTGCFAGGSADASAGGGARIRLAMAIAPSSGLSPYSDDASDLSRWDATESLAQLDESGNPQPSLATSWKQIDDKTWEFAIRTGVTFQDGTKLDAKAVVNSLQKALDAKTRPSVLGGIDLKLSAPDDSTVRIVTATSDPVLPARLSNPQLAILSAAAYKADGTVSAVGTGTGPFKITNVGGTSTVTLDRYDGYWGQKAKAAGIDVTFVTDGTARAAALRSGAADIAAALPVSQFSLMDPKLLHEVPMPRTTSIYFNNSKGVFADPSMRAAARAVLDPKAIVSNVYEGHADAAQGLFGPAIPWAKDLRGNTASSIAPGDAKGKQITLATYTDRSELPEDAVLVQQQLEKAGFVVKQDIRQYSNLSKDALHGAFDIVIGSRSSALDTGDPVGYLRSDYTCKGTGYVLAQLCNPEIDQAIANASTQKLGPDRQKAVMGVEAMLLQQDVVVPLVNERAVQGEAAGVNGAVRDPYERRLVTNETTVAR</sequence>
<dbReference type="CDD" id="cd08490">
    <property type="entry name" value="PBP2_NikA_DppA_OppA_like_3"/>
    <property type="match status" value="1"/>
</dbReference>
<feature type="domain" description="Solute-binding protein family 5" evidence="2">
    <location>
        <begin position="81"/>
        <end position="421"/>
    </location>
</feature>
<name>A0ABU5T634_9MICC</name>
<dbReference type="PROSITE" id="PS51318">
    <property type="entry name" value="TAT"/>
    <property type="match status" value="1"/>
</dbReference>
<dbReference type="InterPro" id="IPR006311">
    <property type="entry name" value="TAT_signal"/>
</dbReference>
<dbReference type="Pfam" id="PF00496">
    <property type="entry name" value="SBP_bac_5"/>
    <property type="match status" value="1"/>
</dbReference>
<dbReference type="InterPro" id="IPR030678">
    <property type="entry name" value="Peptide/Ni-bd"/>
</dbReference>
<dbReference type="EMBL" id="JAYGGQ010000006">
    <property type="protein sequence ID" value="MEA5455119.1"/>
    <property type="molecule type" value="Genomic_DNA"/>
</dbReference>
<dbReference type="PIRSF" id="PIRSF002741">
    <property type="entry name" value="MppA"/>
    <property type="match status" value="1"/>
</dbReference>
<dbReference type="Gene3D" id="3.10.105.10">
    <property type="entry name" value="Dipeptide-binding Protein, Domain 3"/>
    <property type="match status" value="1"/>
</dbReference>
<dbReference type="SUPFAM" id="SSF53850">
    <property type="entry name" value="Periplasmic binding protein-like II"/>
    <property type="match status" value="1"/>
</dbReference>
<dbReference type="InterPro" id="IPR039424">
    <property type="entry name" value="SBP_5"/>
</dbReference>
<feature type="chain" id="PRO_5047180630" evidence="1">
    <location>
        <begin position="28"/>
        <end position="503"/>
    </location>
</feature>
<evidence type="ECO:0000259" key="2">
    <source>
        <dbReference type="Pfam" id="PF00496"/>
    </source>
</evidence>
<keyword evidence="4" id="KW-1185">Reference proteome</keyword>
<evidence type="ECO:0000256" key="1">
    <source>
        <dbReference type="SAM" id="SignalP"/>
    </source>
</evidence>
<organism evidence="3 4">
    <name type="scientific">Sinomonas terricola</name>
    <dbReference type="NCBI Taxonomy" id="3110330"/>
    <lineage>
        <taxon>Bacteria</taxon>
        <taxon>Bacillati</taxon>
        <taxon>Actinomycetota</taxon>
        <taxon>Actinomycetes</taxon>
        <taxon>Micrococcales</taxon>
        <taxon>Micrococcaceae</taxon>
        <taxon>Sinomonas</taxon>
    </lineage>
</organism>